<proteinExistence type="predicted"/>
<reference evidence="2 3" key="1">
    <citation type="submission" date="2022-09" db="EMBL/GenBank/DDBJ databases">
        <title>Draft genome of isolate Be4.</title>
        <authorList>
            <person name="Sanchez-Castro I."/>
            <person name="Martinez-Rodriguez P."/>
            <person name="Descostes M."/>
            <person name="Merroun M."/>
        </authorList>
    </citation>
    <scope>NUCLEOTIDE SEQUENCE [LARGE SCALE GENOMIC DNA]</scope>
    <source>
        <strain evidence="2 3">Be4</strain>
    </source>
</reference>
<dbReference type="CDD" id="cd00267">
    <property type="entry name" value="ABC_ATPase"/>
    <property type="match status" value="1"/>
</dbReference>
<name>A0ABT2PM99_9BURK</name>
<keyword evidence="2" id="KW-0547">Nucleotide-binding</keyword>
<accession>A0ABT2PM99</accession>
<organism evidence="2 3">
    <name type="scientific">Acidovorax bellezanensis</name>
    <dbReference type="NCBI Taxonomy" id="2976702"/>
    <lineage>
        <taxon>Bacteria</taxon>
        <taxon>Pseudomonadati</taxon>
        <taxon>Pseudomonadota</taxon>
        <taxon>Betaproteobacteria</taxon>
        <taxon>Burkholderiales</taxon>
        <taxon>Comamonadaceae</taxon>
        <taxon>Acidovorax</taxon>
    </lineage>
</organism>
<dbReference type="SMART" id="SM00382">
    <property type="entry name" value="AAA"/>
    <property type="match status" value="1"/>
</dbReference>
<sequence>MPPAQTFDHPIEPLLYSSKKAAESAGAELAVVASEDRWNDFGFSILAHFGFRLGLSERMLWLDGKLAVRGESNLRRLAAKLLEGGKTSAPLKDAHEPYAALLTDLKSYSALRMELGLDLARQRLAALHDVAMLRDVGQPVPNWTDFFSSKVYVHSMIRSSEAYLAAKDGAGVLVRNGRSEVDVRVPFEARLTGLPPRLSFSFRFERRALRGRIAVLVGKNGLGKTTSLAKLAQALVDRDYRHARIDPRPDVNQVLAFAHSTSLSQFVRRSNASSARVRAFSLDSRKRSRKVAELLTAMLPEIARGFDERGSRLHSLSQILEAEFPWLVLAVPVNDGGRIEIAGKGRFDDLHVWSDNIGEQTRLDAILRLDMNREIEFVDSQHKSRKLSLGQYAFVRFVLIALANAGPGSVIVVDEPENFLHPNLISRFMRVLNHVLNDARSIAIVATHSPFVVREVQAEQVHILANSGEGVVVTSPRMQTLGANVASISDEVFGDDLHEHLYEELLNSEDFRGASISELVEHYAGELSVEALMLLRSKLEKAG</sequence>
<dbReference type="PANTHER" id="PTHR43581:SF2">
    <property type="entry name" value="EXCINUCLEASE ATPASE SUBUNIT"/>
    <property type="match status" value="1"/>
</dbReference>
<protein>
    <submittedName>
        <fullName evidence="2">ATP-binding protein</fullName>
    </submittedName>
</protein>
<keyword evidence="3" id="KW-1185">Reference proteome</keyword>
<dbReference type="SUPFAM" id="SSF52540">
    <property type="entry name" value="P-loop containing nucleoside triphosphate hydrolases"/>
    <property type="match status" value="1"/>
</dbReference>
<dbReference type="Pfam" id="PF13304">
    <property type="entry name" value="AAA_21"/>
    <property type="match status" value="1"/>
</dbReference>
<dbReference type="InterPro" id="IPR003959">
    <property type="entry name" value="ATPase_AAA_core"/>
</dbReference>
<gene>
    <name evidence="2" type="ORF">N0K08_11955</name>
</gene>
<dbReference type="EMBL" id="JAODYH010000005">
    <property type="protein sequence ID" value="MCT9811353.1"/>
    <property type="molecule type" value="Genomic_DNA"/>
</dbReference>
<dbReference type="InterPro" id="IPR003593">
    <property type="entry name" value="AAA+_ATPase"/>
</dbReference>
<dbReference type="CDD" id="cd01983">
    <property type="entry name" value="SIMIBI"/>
    <property type="match status" value="1"/>
</dbReference>
<evidence type="ECO:0000313" key="2">
    <source>
        <dbReference type="EMBL" id="MCT9811353.1"/>
    </source>
</evidence>
<dbReference type="InterPro" id="IPR051396">
    <property type="entry name" value="Bact_Antivir_Def_Nuclease"/>
</dbReference>
<dbReference type="PANTHER" id="PTHR43581">
    <property type="entry name" value="ATP/GTP PHOSPHATASE"/>
    <property type="match status" value="1"/>
</dbReference>
<evidence type="ECO:0000313" key="3">
    <source>
        <dbReference type="Proteomes" id="UP001525968"/>
    </source>
</evidence>
<keyword evidence="2" id="KW-0067">ATP-binding</keyword>
<evidence type="ECO:0000259" key="1">
    <source>
        <dbReference type="SMART" id="SM00382"/>
    </source>
</evidence>
<dbReference type="Proteomes" id="UP001525968">
    <property type="component" value="Unassembled WGS sequence"/>
</dbReference>
<dbReference type="InterPro" id="IPR027417">
    <property type="entry name" value="P-loop_NTPase"/>
</dbReference>
<feature type="domain" description="AAA+ ATPase" evidence="1">
    <location>
        <begin position="210"/>
        <end position="469"/>
    </location>
</feature>
<dbReference type="Gene3D" id="3.40.50.300">
    <property type="entry name" value="P-loop containing nucleotide triphosphate hydrolases"/>
    <property type="match status" value="1"/>
</dbReference>
<comment type="caution">
    <text evidence="2">The sequence shown here is derived from an EMBL/GenBank/DDBJ whole genome shotgun (WGS) entry which is preliminary data.</text>
</comment>
<dbReference type="GO" id="GO:0005524">
    <property type="term" value="F:ATP binding"/>
    <property type="evidence" value="ECO:0007669"/>
    <property type="project" value="UniProtKB-KW"/>
</dbReference>